<feature type="compositionally biased region" description="Basic residues" evidence="1">
    <location>
        <begin position="39"/>
        <end position="51"/>
    </location>
</feature>
<feature type="compositionally biased region" description="Basic residues" evidence="1">
    <location>
        <begin position="62"/>
        <end position="95"/>
    </location>
</feature>
<evidence type="ECO:0000256" key="1">
    <source>
        <dbReference type="SAM" id="MobiDB-lite"/>
    </source>
</evidence>
<proteinExistence type="predicted"/>
<dbReference type="EMBL" id="CAMGYJ010000002">
    <property type="protein sequence ID" value="CAI0378538.1"/>
    <property type="molecule type" value="Genomic_DNA"/>
</dbReference>
<accession>A0AAV0H0N3</accession>
<reference evidence="2" key="1">
    <citation type="submission" date="2022-08" db="EMBL/GenBank/DDBJ databases">
        <authorList>
            <person name="Gutierrez-Valencia J."/>
        </authorList>
    </citation>
    <scope>NUCLEOTIDE SEQUENCE</scope>
</reference>
<dbReference type="AlphaFoldDB" id="A0AAV0H0N3"/>
<evidence type="ECO:0000313" key="3">
    <source>
        <dbReference type="Proteomes" id="UP001154282"/>
    </source>
</evidence>
<comment type="caution">
    <text evidence="2">The sequence shown here is derived from an EMBL/GenBank/DDBJ whole genome shotgun (WGS) entry which is preliminary data.</text>
</comment>
<evidence type="ECO:0000313" key="2">
    <source>
        <dbReference type="EMBL" id="CAI0378538.1"/>
    </source>
</evidence>
<gene>
    <name evidence="2" type="ORF">LITE_LOCUS1885</name>
</gene>
<organism evidence="2 3">
    <name type="scientific">Linum tenue</name>
    <dbReference type="NCBI Taxonomy" id="586396"/>
    <lineage>
        <taxon>Eukaryota</taxon>
        <taxon>Viridiplantae</taxon>
        <taxon>Streptophyta</taxon>
        <taxon>Embryophyta</taxon>
        <taxon>Tracheophyta</taxon>
        <taxon>Spermatophyta</taxon>
        <taxon>Magnoliopsida</taxon>
        <taxon>eudicotyledons</taxon>
        <taxon>Gunneridae</taxon>
        <taxon>Pentapetalae</taxon>
        <taxon>rosids</taxon>
        <taxon>fabids</taxon>
        <taxon>Malpighiales</taxon>
        <taxon>Linaceae</taxon>
        <taxon>Linum</taxon>
    </lineage>
</organism>
<name>A0AAV0H0N3_9ROSI</name>
<feature type="region of interest" description="Disordered" evidence="1">
    <location>
        <begin position="1"/>
        <end position="123"/>
    </location>
</feature>
<feature type="compositionally biased region" description="Basic and acidic residues" evidence="1">
    <location>
        <begin position="1"/>
        <end position="14"/>
    </location>
</feature>
<feature type="compositionally biased region" description="Basic residues" evidence="1">
    <location>
        <begin position="15"/>
        <end position="30"/>
    </location>
</feature>
<protein>
    <submittedName>
        <fullName evidence="2">Uncharacterized protein</fullName>
    </submittedName>
</protein>
<keyword evidence="3" id="KW-1185">Reference proteome</keyword>
<dbReference type="Proteomes" id="UP001154282">
    <property type="component" value="Unassembled WGS sequence"/>
</dbReference>
<sequence length="123" mass="14251">MHHEPSATSEDPHLRHPNLRVHHRLQHHPRPAPDLLRPTRPRHGHKAHPFLRHPASFPPSHPLRHPHRPRPSLRRRIRPRSQKAHRPRVGHHPVAKNRVGPLPRHVLHGGGRRHGEQEEGSSG</sequence>